<dbReference type="InterPro" id="IPR022312">
    <property type="entry name" value="DNA_pol_X"/>
</dbReference>
<keyword evidence="4" id="KW-1185">Reference proteome</keyword>
<dbReference type="PRINTS" id="PR00871">
    <property type="entry name" value="DNAPOLXTDT"/>
</dbReference>
<reference evidence="3 4" key="1">
    <citation type="submission" date="2021-06" db="EMBL/GenBank/DDBJ databases">
        <authorList>
            <person name="Palmer J.M."/>
        </authorList>
    </citation>
    <scope>NUCLEOTIDE SEQUENCE [LARGE SCALE GENOMIC DNA]</scope>
    <source>
        <strain evidence="4">if_2019</strain>
        <tissue evidence="3">Muscle</tissue>
    </source>
</reference>
<dbReference type="InterPro" id="IPR001726">
    <property type="entry name" value="TdT/Mu"/>
</dbReference>
<evidence type="ECO:0000313" key="3">
    <source>
        <dbReference type="EMBL" id="MEQ2251149.1"/>
    </source>
</evidence>
<organism evidence="3 4">
    <name type="scientific">Ilyodon furcidens</name>
    <name type="common">goldbreast splitfin</name>
    <dbReference type="NCBI Taxonomy" id="33524"/>
    <lineage>
        <taxon>Eukaryota</taxon>
        <taxon>Metazoa</taxon>
        <taxon>Chordata</taxon>
        <taxon>Craniata</taxon>
        <taxon>Vertebrata</taxon>
        <taxon>Euteleostomi</taxon>
        <taxon>Actinopterygii</taxon>
        <taxon>Neopterygii</taxon>
        <taxon>Teleostei</taxon>
        <taxon>Neoteleostei</taxon>
        <taxon>Acanthomorphata</taxon>
        <taxon>Ovalentaria</taxon>
        <taxon>Atherinomorphae</taxon>
        <taxon>Cyprinodontiformes</taxon>
        <taxon>Goodeidae</taxon>
        <taxon>Ilyodon</taxon>
    </lineage>
</organism>
<dbReference type="InterPro" id="IPR001357">
    <property type="entry name" value="BRCT_dom"/>
</dbReference>
<dbReference type="PROSITE" id="PS50172">
    <property type="entry name" value="BRCT"/>
    <property type="match status" value="1"/>
</dbReference>
<dbReference type="PANTHER" id="PTHR11276:SF21">
    <property type="entry name" value="DNA NUCLEOTIDYLEXOTRANSFERASE"/>
    <property type="match status" value="1"/>
</dbReference>
<dbReference type="Proteomes" id="UP001482620">
    <property type="component" value="Unassembled WGS sequence"/>
</dbReference>
<dbReference type="EMBL" id="JAHRIQ010093208">
    <property type="protein sequence ID" value="MEQ2251149.1"/>
    <property type="molecule type" value="Genomic_DNA"/>
</dbReference>
<proteinExistence type="predicted"/>
<evidence type="ECO:0000256" key="1">
    <source>
        <dbReference type="SAM" id="MobiDB-lite"/>
    </source>
</evidence>
<feature type="region of interest" description="Disordered" evidence="1">
    <location>
        <begin position="1"/>
        <end position="22"/>
    </location>
</feature>
<accession>A0ABV0V190</accession>
<dbReference type="InterPro" id="IPR036420">
    <property type="entry name" value="BRCT_dom_sf"/>
</dbReference>
<protein>
    <recommendedName>
        <fullName evidence="2">BRCT domain-containing protein</fullName>
    </recommendedName>
</protein>
<dbReference type="Gene3D" id="3.40.50.10190">
    <property type="entry name" value="BRCT domain"/>
    <property type="match status" value="1"/>
</dbReference>
<feature type="domain" description="BRCT" evidence="2">
    <location>
        <begin position="24"/>
        <end position="121"/>
    </location>
</feature>
<dbReference type="PANTHER" id="PTHR11276">
    <property type="entry name" value="DNA POLYMERASE TYPE-X FAMILY MEMBER"/>
    <property type="match status" value="1"/>
</dbReference>
<evidence type="ECO:0000259" key="2">
    <source>
        <dbReference type="PROSITE" id="PS50172"/>
    </source>
</evidence>
<dbReference type="Pfam" id="PF00533">
    <property type="entry name" value="BRCT"/>
    <property type="match status" value="1"/>
</dbReference>
<name>A0ABV0V190_9TELE</name>
<dbReference type="SMART" id="SM00292">
    <property type="entry name" value="BRCT"/>
    <property type="match status" value="1"/>
</dbReference>
<dbReference type="SUPFAM" id="SSF52113">
    <property type="entry name" value="BRCT domain"/>
    <property type="match status" value="1"/>
</dbReference>
<gene>
    <name evidence="3" type="ORF">ILYODFUR_007978</name>
</gene>
<comment type="caution">
    <text evidence="3">The sequence shown here is derived from an EMBL/GenBank/DDBJ whole genome shotgun (WGS) entry which is preliminary data.</text>
</comment>
<sequence length="198" mass="22626">MFYAPVALRPKKRSKPEEASFSRHEEAKFQDVRIFLVERKMGHSRRSFLTQLARSKGFIVEDVLSDTVTHLVSEDSQSSSLWAWLKGCSLSDLSTVNVLNISWFTDSMRDGRPVPVQTEHLIQEILPETPKPAPVNKVSQYACQRRTTTENYNRIFTGGRLGHALKFRTHSHLPFCQRVRHSSSATTDLSLCHLWVGD</sequence>
<evidence type="ECO:0000313" key="4">
    <source>
        <dbReference type="Proteomes" id="UP001482620"/>
    </source>
</evidence>